<evidence type="ECO:0000313" key="2">
    <source>
        <dbReference type="EMBL" id="KAK3248243.1"/>
    </source>
</evidence>
<keyword evidence="1" id="KW-0732">Signal</keyword>
<organism evidence="2 3">
    <name type="scientific">Cymbomonas tetramitiformis</name>
    <dbReference type="NCBI Taxonomy" id="36881"/>
    <lineage>
        <taxon>Eukaryota</taxon>
        <taxon>Viridiplantae</taxon>
        <taxon>Chlorophyta</taxon>
        <taxon>Pyramimonadophyceae</taxon>
        <taxon>Pyramimonadales</taxon>
        <taxon>Pyramimonadaceae</taxon>
        <taxon>Cymbomonas</taxon>
    </lineage>
</organism>
<reference evidence="2 3" key="1">
    <citation type="journal article" date="2015" name="Genome Biol. Evol.">
        <title>Comparative Genomics of a Bacterivorous Green Alga Reveals Evolutionary Causalities and Consequences of Phago-Mixotrophic Mode of Nutrition.</title>
        <authorList>
            <person name="Burns J.A."/>
            <person name="Paasch A."/>
            <person name="Narechania A."/>
            <person name="Kim E."/>
        </authorList>
    </citation>
    <scope>NUCLEOTIDE SEQUENCE [LARGE SCALE GENOMIC DNA]</scope>
    <source>
        <strain evidence="2 3">PLY_AMNH</strain>
    </source>
</reference>
<dbReference type="AlphaFoldDB" id="A0AAE0F1E1"/>
<feature type="chain" id="PRO_5041950270" evidence="1">
    <location>
        <begin position="21"/>
        <end position="207"/>
    </location>
</feature>
<dbReference type="EMBL" id="LGRX02028289">
    <property type="protein sequence ID" value="KAK3248243.1"/>
    <property type="molecule type" value="Genomic_DNA"/>
</dbReference>
<keyword evidence="3" id="KW-1185">Reference proteome</keyword>
<evidence type="ECO:0000256" key="1">
    <source>
        <dbReference type="SAM" id="SignalP"/>
    </source>
</evidence>
<proteinExistence type="predicted"/>
<feature type="signal peptide" evidence="1">
    <location>
        <begin position="1"/>
        <end position="20"/>
    </location>
</feature>
<evidence type="ECO:0000313" key="3">
    <source>
        <dbReference type="Proteomes" id="UP001190700"/>
    </source>
</evidence>
<comment type="caution">
    <text evidence="2">The sequence shown here is derived from an EMBL/GenBank/DDBJ whole genome shotgun (WGS) entry which is preliminary data.</text>
</comment>
<gene>
    <name evidence="2" type="ORF">CYMTET_42285</name>
</gene>
<name>A0AAE0F1E1_9CHLO</name>
<accession>A0AAE0F1E1</accession>
<protein>
    <submittedName>
        <fullName evidence="2">Uncharacterized protein</fullName>
    </submittedName>
</protein>
<sequence length="207" mass="22194">MGVFLAFLLTLVSTLPLNHAGLAIAPQSEVSVSVLPGSSLTAGGYSGPSHNAVPKAVLKCLRGAPHNQSVIAFVISGWAPTPNYYNISALVETIRSAREAGLVVWISAAFDENQLSPEQVLPTLVAIKQAGLAAAVERVFVLVEGDPFIWGEGVNAIRFMISAIELIEKHGFAVGIKTNSVQWSWITANITKYEQQQVSTLPLWLIF</sequence>
<dbReference type="Proteomes" id="UP001190700">
    <property type="component" value="Unassembled WGS sequence"/>
</dbReference>